<keyword evidence="2" id="KW-1185">Reference proteome</keyword>
<name>R7ZT97_9BACT</name>
<gene>
    <name evidence="1" type="ORF">ADIS_2244</name>
</gene>
<evidence type="ECO:0000313" key="2">
    <source>
        <dbReference type="Proteomes" id="UP000013909"/>
    </source>
</evidence>
<dbReference type="AlphaFoldDB" id="R7ZT97"/>
<dbReference type="EMBL" id="AQHR01000059">
    <property type="protein sequence ID" value="EON77376.1"/>
    <property type="molecule type" value="Genomic_DNA"/>
</dbReference>
<sequence>MTIIVYFLAFPVLPRTDPFSVGEKPHESKSLVVGNFMN</sequence>
<organism evidence="1 2">
    <name type="scientific">Lunatimonas lonarensis</name>
    <dbReference type="NCBI Taxonomy" id="1232681"/>
    <lineage>
        <taxon>Bacteria</taxon>
        <taxon>Pseudomonadati</taxon>
        <taxon>Bacteroidota</taxon>
        <taxon>Cytophagia</taxon>
        <taxon>Cytophagales</taxon>
        <taxon>Cyclobacteriaceae</taxon>
    </lineage>
</organism>
<proteinExistence type="predicted"/>
<evidence type="ECO:0000313" key="1">
    <source>
        <dbReference type="EMBL" id="EON77376.1"/>
    </source>
</evidence>
<protein>
    <submittedName>
        <fullName evidence="1">Uncharacterized protein</fullName>
    </submittedName>
</protein>
<accession>R7ZT97</accession>
<comment type="caution">
    <text evidence="1">The sequence shown here is derived from an EMBL/GenBank/DDBJ whole genome shotgun (WGS) entry which is preliminary data.</text>
</comment>
<dbReference type="Proteomes" id="UP000013909">
    <property type="component" value="Unassembled WGS sequence"/>
</dbReference>
<reference evidence="1 2" key="1">
    <citation type="submission" date="2013-02" db="EMBL/GenBank/DDBJ databases">
        <title>A novel strain isolated from Lonar lake, Maharashtra, India.</title>
        <authorList>
            <person name="Singh A."/>
        </authorList>
    </citation>
    <scope>NUCLEOTIDE SEQUENCE [LARGE SCALE GENOMIC DNA]</scope>
    <source>
        <strain evidence="1 2">AK24</strain>
    </source>
</reference>